<evidence type="ECO:0008006" key="4">
    <source>
        <dbReference type="Google" id="ProtNLM"/>
    </source>
</evidence>
<evidence type="ECO:0000313" key="2">
    <source>
        <dbReference type="EMBL" id="SHJ80746.1"/>
    </source>
</evidence>
<reference evidence="2 3" key="1">
    <citation type="submission" date="2016-11" db="EMBL/GenBank/DDBJ databases">
        <authorList>
            <person name="Jaros S."/>
            <person name="Januszkiewicz K."/>
            <person name="Wedrychowicz H."/>
        </authorList>
    </citation>
    <scope>NUCLEOTIDE SEQUENCE [LARGE SCALE GENOMIC DNA]</scope>
    <source>
        <strain evidence="2 3">DSM 5091</strain>
    </source>
</reference>
<keyword evidence="3" id="KW-1185">Reference proteome</keyword>
<gene>
    <name evidence="2" type="ORF">SAMN02745165_03229</name>
</gene>
<dbReference type="Proteomes" id="UP000184171">
    <property type="component" value="Unassembled WGS sequence"/>
</dbReference>
<dbReference type="STRING" id="1122189.SAMN02745165_03229"/>
<keyword evidence="1" id="KW-1133">Transmembrane helix</keyword>
<evidence type="ECO:0000313" key="3">
    <source>
        <dbReference type="Proteomes" id="UP000184171"/>
    </source>
</evidence>
<dbReference type="EMBL" id="FQZT01000017">
    <property type="protein sequence ID" value="SHJ80746.1"/>
    <property type="molecule type" value="Genomic_DNA"/>
</dbReference>
<name>A0A1M6MBB4_MALRU</name>
<keyword evidence="1" id="KW-0472">Membrane</keyword>
<protein>
    <recommendedName>
        <fullName evidence="4">DUF2802 domain-containing protein</fullName>
    </recommendedName>
</protein>
<feature type="transmembrane region" description="Helical" evidence="1">
    <location>
        <begin position="6"/>
        <end position="27"/>
    </location>
</feature>
<proteinExistence type="predicted"/>
<dbReference type="RefSeq" id="WP_072909766.1">
    <property type="nucleotide sequence ID" value="NZ_FQZT01000017.1"/>
</dbReference>
<accession>A0A1M6MBB4</accession>
<sequence>MLSAQLTPLLLFALVGFCLLLSFYQLLGNRKLKRRVAALEQQLAAEVSAEEAPAANFSASLDAVERQQLQSNQPAAPVKSTDKYSYVGALAEQGLDAKGISEALQMPVAEVEQLMQLAKLKRAALPK</sequence>
<dbReference type="OrthoDB" id="9944073at2"/>
<organism evidence="2 3">
    <name type="scientific">Malonomonas rubra DSM 5091</name>
    <dbReference type="NCBI Taxonomy" id="1122189"/>
    <lineage>
        <taxon>Bacteria</taxon>
        <taxon>Pseudomonadati</taxon>
        <taxon>Thermodesulfobacteriota</taxon>
        <taxon>Desulfuromonadia</taxon>
        <taxon>Desulfuromonadales</taxon>
        <taxon>Geopsychrobacteraceae</taxon>
        <taxon>Malonomonas</taxon>
    </lineage>
</organism>
<dbReference type="AlphaFoldDB" id="A0A1M6MBB4"/>
<evidence type="ECO:0000256" key="1">
    <source>
        <dbReference type="SAM" id="Phobius"/>
    </source>
</evidence>
<keyword evidence="1" id="KW-0812">Transmembrane</keyword>